<evidence type="ECO:0000313" key="2">
    <source>
        <dbReference type="Proteomes" id="UP000046067"/>
    </source>
</evidence>
<gene>
    <name evidence="1" type="ORF">ERS013201_03717</name>
</gene>
<reference evidence="1 2" key="1">
    <citation type="submission" date="2015-07" db="EMBL/GenBank/DDBJ databases">
        <authorList>
            <consortium name="Pathogen Informatics"/>
        </authorList>
    </citation>
    <scope>NUCLEOTIDE SEQUENCE [LARGE SCALE GENOMIC DNA]</scope>
    <source>
        <strain evidence="1 2">A325</strain>
    </source>
</reference>
<dbReference type="Proteomes" id="UP000046067">
    <property type="component" value="Unassembled WGS sequence"/>
</dbReference>
<evidence type="ECO:0000313" key="1">
    <source>
        <dbReference type="EMBL" id="CSC84441.1"/>
    </source>
</evidence>
<name>A0A655ZZG0_VIBCL</name>
<organism evidence="1 2">
    <name type="scientific">Vibrio cholerae</name>
    <dbReference type="NCBI Taxonomy" id="666"/>
    <lineage>
        <taxon>Bacteria</taxon>
        <taxon>Pseudomonadati</taxon>
        <taxon>Pseudomonadota</taxon>
        <taxon>Gammaproteobacteria</taxon>
        <taxon>Vibrionales</taxon>
        <taxon>Vibrionaceae</taxon>
        <taxon>Vibrio</taxon>
    </lineage>
</organism>
<proteinExistence type="predicted"/>
<accession>A0A655ZZG0</accession>
<dbReference type="AlphaFoldDB" id="A0A655ZZG0"/>
<sequence length="73" mass="8719">MAGTCRSLSLGYRQFTFYYSRETPRLFCLQPLAYGVYLRHLNHHCPLQRRLVNRTQQCDSSHDVVGIHWNLHR</sequence>
<dbReference type="EMBL" id="CWQJ01000039">
    <property type="protein sequence ID" value="CSC84441.1"/>
    <property type="molecule type" value="Genomic_DNA"/>
</dbReference>
<protein>
    <submittedName>
        <fullName evidence="1">Uncharacterized protein</fullName>
    </submittedName>
</protein>